<evidence type="ECO:0000256" key="6">
    <source>
        <dbReference type="ARBA" id="ARBA00022786"/>
    </source>
</evidence>
<evidence type="ECO:0000256" key="3">
    <source>
        <dbReference type="ARBA" id="ARBA00012483"/>
    </source>
</evidence>
<comment type="caution">
    <text evidence="10">The sequence shown here is derived from an EMBL/GenBank/DDBJ whole genome shotgun (WGS) entry which is preliminary data.</text>
</comment>
<dbReference type="FunFam" id="3.30.40.10:FF:000562">
    <property type="entry name" value="RING-type E3 ubiquitin transferase"/>
    <property type="match status" value="1"/>
</dbReference>
<dbReference type="SMART" id="SM00185">
    <property type="entry name" value="ARM"/>
    <property type="match status" value="6"/>
</dbReference>
<comment type="pathway">
    <text evidence="2">Protein modification; protein ubiquitination.</text>
</comment>
<dbReference type="Pfam" id="PF04564">
    <property type="entry name" value="U-box"/>
    <property type="match status" value="1"/>
</dbReference>
<keyword evidence="5" id="KW-0677">Repeat</keyword>
<comment type="catalytic activity">
    <reaction evidence="1">
        <text>S-ubiquitinyl-[E2 ubiquitin-conjugating enzyme]-L-cysteine + [acceptor protein]-L-lysine = [E2 ubiquitin-conjugating enzyme]-L-cysteine + N(6)-ubiquitinyl-[acceptor protein]-L-lysine.</text>
        <dbReference type="EC" id="2.3.2.27"/>
    </reaction>
</comment>
<evidence type="ECO:0000256" key="1">
    <source>
        <dbReference type="ARBA" id="ARBA00000900"/>
    </source>
</evidence>
<protein>
    <recommendedName>
        <fullName evidence="3">RING-type E3 ubiquitin transferase</fullName>
        <ecNumber evidence="3">2.3.2.27</ecNumber>
    </recommendedName>
</protein>
<dbReference type="PANTHER" id="PTHR23315">
    <property type="entry name" value="U BOX DOMAIN-CONTAINING"/>
    <property type="match status" value="1"/>
</dbReference>
<gene>
    <name evidence="10" type="ORF">ZIOFF_009306</name>
</gene>
<dbReference type="Pfam" id="PF25598">
    <property type="entry name" value="ARM_PUB"/>
    <property type="match status" value="1"/>
</dbReference>
<dbReference type="PROSITE" id="PS50176">
    <property type="entry name" value="ARM_REPEAT"/>
    <property type="match status" value="3"/>
</dbReference>
<dbReference type="OrthoDB" id="7537227at2759"/>
<dbReference type="GO" id="GO:0016567">
    <property type="term" value="P:protein ubiquitination"/>
    <property type="evidence" value="ECO:0007669"/>
    <property type="project" value="InterPro"/>
</dbReference>
<evidence type="ECO:0000313" key="11">
    <source>
        <dbReference type="Proteomes" id="UP000734854"/>
    </source>
</evidence>
<dbReference type="InterPro" id="IPR000225">
    <property type="entry name" value="Armadillo"/>
</dbReference>
<dbReference type="InterPro" id="IPR058678">
    <property type="entry name" value="ARM_PUB"/>
</dbReference>
<evidence type="ECO:0000259" key="9">
    <source>
        <dbReference type="PROSITE" id="PS51698"/>
    </source>
</evidence>
<feature type="repeat" description="ARM" evidence="7">
    <location>
        <begin position="593"/>
        <end position="635"/>
    </location>
</feature>
<sequence length="756" mass="83201">MDGEIIGGLINSISRFIHLVACQTTNNASLKDFRKIVVILKLLKPLLDEALDSELDLDVCLTKEFEEFDVAVNEARELIEKGPQKMSKIYRVLQSESLLLKIQKSALDICHFLSALLQSSSSSASIQELQYTYQEPVSELIDHALKDLKENTIPSLDDVIKIMDILNLASNQELLVESIALEKERAKAELKSKTEIADHINWISVLITHIRYCVEKLEQFGFVNGLPVPAHFRCPLSLQLMVDPVILASGQTYERSFIQKWLDNGLKVCPKTHQTLAHTNLIPNYTVKALIANWREENNIKLGNSPQSDHVTCSCLSNAEDFQNGVGIIHSLDRHSASRSSLQCHGQTTQQKNKASSGHEQKDSYPNSHHVLPDKAGIQGDTFVEKNSYHSHTESVSSVISSVEIMSKFEEKTSLLEDVKYPSHVSLNKDSNSSPWLCSKQLFYKNDRESDAKCQLLLQNSKLDGLTTSSRVQALIGGLKSEDSDLQIAAASEIRLLTKNNMENRLLIGECGAIPPLISLLYSKVKVQENAVTALLNLSINDKNKVYIEEAGAIEPLIHVLECGTAEAKENAAATLFSLSVLEEYRAKIGRSGAVKALVYLLDSGSLRGKKDATTALFNLSIFHENKARVVQAGAVKHLVKMMDPSSGMVDKSVALLANLSTIPEGCLAISQGGGIPLLVEIVETGSQRGKENAASTLLQLCLNSQKLCSLVLQEGAVPPLIALSQFGTPRAKEKAQQILSHFRSQREGAVRKKKS</sequence>
<dbReference type="SMART" id="SM00504">
    <property type="entry name" value="Ubox"/>
    <property type="match status" value="1"/>
</dbReference>
<evidence type="ECO:0000313" key="10">
    <source>
        <dbReference type="EMBL" id="KAG6527211.1"/>
    </source>
</evidence>
<dbReference type="GO" id="GO:0061630">
    <property type="term" value="F:ubiquitin protein ligase activity"/>
    <property type="evidence" value="ECO:0007669"/>
    <property type="project" value="UniProtKB-EC"/>
</dbReference>
<organism evidence="10 11">
    <name type="scientific">Zingiber officinale</name>
    <name type="common">Ginger</name>
    <name type="synonym">Amomum zingiber</name>
    <dbReference type="NCBI Taxonomy" id="94328"/>
    <lineage>
        <taxon>Eukaryota</taxon>
        <taxon>Viridiplantae</taxon>
        <taxon>Streptophyta</taxon>
        <taxon>Embryophyta</taxon>
        <taxon>Tracheophyta</taxon>
        <taxon>Spermatophyta</taxon>
        <taxon>Magnoliopsida</taxon>
        <taxon>Liliopsida</taxon>
        <taxon>Zingiberales</taxon>
        <taxon>Zingiberaceae</taxon>
        <taxon>Zingiber</taxon>
    </lineage>
</organism>
<dbReference type="PROSITE" id="PS51698">
    <property type="entry name" value="U_BOX"/>
    <property type="match status" value="1"/>
</dbReference>
<accession>A0A8J5I2K4</accession>
<dbReference type="InterPro" id="IPR057314">
    <property type="entry name" value="PUB2-4-like_N"/>
</dbReference>
<dbReference type="PANTHER" id="PTHR23315:SF278">
    <property type="entry name" value="U-BOX DOMAIN-CONTAINING PROTEIN 3"/>
    <property type="match status" value="1"/>
</dbReference>
<dbReference type="Pfam" id="PF25240">
    <property type="entry name" value="PUB2_N"/>
    <property type="match status" value="1"/>
</dbReference>
<keyword evidence="6" id="KW-0833">Ubl conjugation pathway</keyword>
<dbReference type="InterPro" id="IPR003613">
    <property type="entry name" value="Ubox_domain"/>
</dbReference>
<proteinExistence type="predicted"/>
<keyword evidence="11" id="KW-1185">Reference proteome</keyword>
<name>A0A8J5I2K4_ZINOF</name>
<feature type="repeat" description="ARM" evidence="7">
    <location>
        <begin position="634"/>
        <end position="675"/>
    </location>
</feature>
<dbReference type="FunFam" id="1.25.10.10:FF:000082">
    <property type="entry name" value="RING-type E3 ubiquitin transferase"/>
    <property type="match status" value="1"/>
</dbReference>
<evidence type="ECO:0000256" key="2">
    <source>
        <dbReference type="ARBA" id="ARBA00004906"/>
    </source>
</evidence>
<dbReference type="EMBL" id="JACMSC010000003">
    <property type="protein sequence ID" value="KAG6527211.1"/>
    <property type="molecule type" value="Genomic_DNA"/>
</dbReference>
<evidence type="ECO:0000256" key="7">
    <source>
        <dbReference type="PROSITE-ProRule" id="PRU00259"/>
    </source>
</evidence>
<evidence type="ECO:0000256" key="5">
    <source>
        <dbReference type="ARBA" id="ARBA00022737"/>
    </source>
</evidence>
<feature type="region of interest" description="Disordered" evidence="8">
    <location>
        <begin position="339"/>
        <end position="372"/>
    </location>
</feature>
<dbReference type="Proteomes" id="UP000734854">
    <property type="component" value="Unassembled WGS sequence"/>
</dbReference>
<reference evidence="10 11" key="1">
    <citation type="submission" date="2020-08" db="EMBL/GenBank/DDBJ databases">
        <title>Plant Genome Project.</title>
        <authorList>
            <person name="Zhang R.-G."/>
        </authorList>
    </citation>
    <scope>NUCLEOTIDE SEQUENCE [LARGE SCALE GENOMIC DNA]</scope>
    <source>
        <tissue evidence="10">Rhizome</tissue>
    </source>
</reference>
<dbReference type="InterPro" id="IPR045210">
    <property type="entry name" value="RING-Ubox_PUB"/>
</dbReference>
<feature type="domain" description="U-box" evidence="9">
    <location>
        <begin position="227"/>
        <end position="301"/>
    </location>
</feature>
<dbReference type="EC" id="2.3.2.27" evidence="3"/>
<feature type="repeat" description="ARM" evidence="7">
    <location>
        <begin position="512"/>
        <end position="553"/>
    </location>
</feature>
<evidence type="ECO:0000256" key="8">
    <source>
        <dbReference type="SAM" id="MobiDB-lite"/>
    </source>
</evidence>
<feature type="compositionally biased region" description="Polar residues" evidence="8">
    <location>
        <begin position="339"/>
        <end position="356"/>
    </location>
</feature>
<keyword evidence="4" id="KW-0808">Transferase</keyword>
<evidence type="ECO:0000256" key="4">
    <source>
        <dbReference type="ARBA" id="ARBA00022679"/>
    </source>
</evidence>
<dbReference type="AlphaFoldDB" id="A0A8J5I2K4"/>
<dbReference type="CDD" id="cd16664">
    <property type="entry name" value="RING-Ubox_PUB"/>
    <property type="match status" value="1"/>
</dbReference>